<dbReference type="Pfam" id="PF22939">
    <property type="entry name" value="WHD_GPIID"/>
    <property type="match status" value="1"/>
</dbReference>
<evidence type="ECO:0000259" key="4">
    <source>
        <dbReference type="Pfam" id="PF22939"/>
    </source>
</evidence>
<dbReference type="AlphaFoldDB" id="A0AAE0KDJ5"/>
<feature type="non-terminal residue" evidence="5">
    <location>
        <position position="1"/>
    </location>
</feature>
<evidence type="ECO:0000256" key="3">
    <source>
        <dbReference type="PROSITE-ProRule" id="PRU00023"/>
    </source>
</evidence>
<name>A0AAE0KDJ5_9PEZI</name>
<dbReference type="Gene3D" id="1.25.40.20">
    <property type="entry name" value="Ankyrin repeat-containing domain"/>
    <property type="match status" value="3"/>
</dbReference>
<evidence type="ECO:0000256" key="1">
    <source>
        <dbReference type="ARBA" id="ARBA00022737"/>
    </source>
</evidence>
<dbReference type="Proteomes" id="UP001287356">
    <property type="component" value="Unassembled WGS sequence"/>
</dbReference>
<dbReference type="SMART" id="SM00248">
    <property type="entry name" value="ANK"/>
    <property type="match status" value="8"/>
</dbReference>
<comment type="caution">
    <text evidence="5">The sequence shown here is derived from an EMBL/GenBank/DDBJ whole genome shotgun (WGS) entry which is preliminary data.</text>
</comment>
<dbReference type="PROSITE" id="PS50297">
    <property type="entry name" value="ANK_REP_REGION"/>
    <property type="match status" value="2"/>
</dbReference>
<dbReference type="InterPro" id="IPR054471">
    <property type="entry name" value="GPIID_WHD"/>
</dbReference>
<reference evidence="5" key="2">
    <citation type="submission" date="2023-06" db="EMBL/GenBank/DDBJ databases">
        <authorList>
            <consortium name="Lawrence Berkeley National Laboratory"/>
            <person name="Haridas S."/>
            <person name="Hensen N."/>
            <person name="Bonometti L."/>
            <person name="Westerberg I."/>
            <person name="Brannstrom I.O."/>
            <person name="Guillou S."/>
            <person name="Cros-Aarteil S."/>
            <person name="Calhoun S."/>
            <person name="Kuo A."/>
            <person name="Mondo S."/>
            <person name="Pangilinan J."/>
            <person name="Riley R."/>
            <person name="Labutti K."/>
            <person name="Andreopoulos B."/>
            <person name="Lipzen A."/>
            <person name="Chen C."/>
            <person name="Yanf M."/>
            <person name="Daum C."/>
            <person name="Ng V."/>
            <person name="Clum A."/>
            <person name="Steindorff A."/>
            <person name="Ohm R."/>
            <person name="Martin F."/>
            <person name="Silar P."/>
            <person name="Natvig D."/>
            <person name="Lalanne C."/>
            <person name="Gautier V."/>
            <person name="Ament-Velasquez S.L."/>
            <person name="Kruys A."/>
            <person name="Hutchinson M.I."/>
            <person name="Powell A.J."/>
            <person name="Barry K."/>
            <person name="Miller A.N."/>
            <person name="Grigoriev I.V."/>
            <person name="Debuchy R."/>
            <person name="Gladieux P."/>
            <person name="Thoren M.H."/>
            <person name="Johannesson H."/>
        </authorList>
    </citation>
    <scope>NUCLEOTIDE SEQUENCE</scope>
    <source>
        <strain evidence="5">CBS 958.72</strain>
    </source>
</reference>
<feature type="domain" description="GPI inositol-deacylase winged helix" evidence="4">
    <location>
        <begin position="137"/>
        <end position="209"/>
    </location>
</feature>
<keyword evidence="1" id="KW-0677">Repeat</keyword>
<reference evidence="5" key="1">
    <citation type="journal article" date="2023" name="Mol. Phylogenet. Evol.">
        <title>Genome-scale phylogeny and comparative genomics of the fungal order Sordariales.</title>
        <authorList>
            <person name="Hensen N."/>
            <person name="Bonometti L."/>
            <person name="Westerberg I."/>
            <person name="Brannstrom I.O."/>
            <person name="Guillou S."/>
            <person name="Cros-Aarteil S."/>
            <person name="Calhoun S."/>
            <person name="Haridas S."/>
            <person name="Kuo A."/>
            <person name="Mondo S."/>
            <person name="Pangilinan J."/>
            <person name="Riley R."/>
            <person name="LaButti K."/>
            <person name="Andreopoulos B."/>
            <person name="Lipzen A."/>
            <person name="Chen C."/>
            <person name="Yan M."/>
            <person name="Daum C."/>
            <person name="Ng V."/>
            <person name="Clum A."/>
            <person name="Steindorff A."/>
            <person name="Ohm R.A."/>
            <person name="Martin F."/>
            <person name="Silar P."/>
            <person name="Natvig D.O."/>
            <person name="Lalanne C."/>
            <person name="Gautier V."/>
            <person name="Ament-Velasquez S.L."/>
            <person name="Kruys A."/>
            <person name="Hutchinson M.I."/>
            <person name="Powell A.J."/>
            <person name="Barry K."/>
            <person name="Miller A.N."/>
            <person name="Grigoriev I.V."/>
            <person name="Debuchy R."/>
            <person name="Gladieux P."/>
            <person name="Hiltunen Thoren M."/>
            <person name="Johannesson H."/>
        </authorList>
    </citation>
    <scope>NUCLEOTIDE SEQUENCE</scope>
    <source>
        <strain evidence="5">CBS 958.72</strain>
    </source>
</reference>
<organism evidence="5 6">
    <name type="scientific">Lasiosphaeria ovina</name>
    <dbReference type="NCBI Taxonomy" id="92902"/>
    <lineage>
        <taxon>Eukaryota</taxon>
        <taxon>Fungi</taxon>
        <taxon>Dikarya</taxon>
        <taxon>Ascomycota</taxon>
        <taxon>Pezizomycotina</taxon>
        <taxon>Sordariomycetes</taxon>
        <taxon>Sordariomycetidae</taxon>
        <taxon>Sordariales</taxon>
        <taxon>Lasiosphaeriaceae</taxon>
        <taxon>Lasiosphaeria</taxon>
    </lineage>
</organism>
<keyword evidence="6" id="KW-1185">Reference proteome</keyword>
<dbReference type="PANTHER" id="PTHR24173:SF74">
    <property type="entry name" value="ANKYRIN REPEAT DOMAIN-CONTAINING PROTEIN 16"/>
    <property type="match status" value="1"/>
</dbReference>
<dbReference type="Pfam" id="PF13637">
    <property type="entry name" value="Ank_4"/>
    <property type="match status" value="2"/>
</dbReference>
<keyword evidence="2 3" id="KW-0040">ANK repeat</keyword>
<dbReference type="SUPFAM" id="SSF48403">
    <property type="entry name" value="Ankyrin repeat"/>
    <property type="match status" value="1"/>
</dbReference>
<accession>A0AAE0KDJ5</accession>
<dbReference type="PANTHER" id="PTHR24173">
    <property type="entry name" value="ANKYRIN REPEAT CONTAINING"/>
    <property type="match status" value="1"/>
</dbReference>
<evidence type="ECO:0000313" key="6">
    <source>
        <dbReference type="Proteomes" id="UP001287356"/>
    </source>
</evidence>
<dbReference type="Pfam" id="PF12796">
    <property type="entry name" value="Ank_2"/>
    <property type="match status" value="2"/>
</dbReference>
<dbReference type="EMBL" id="JAULSN010000004">
    <property type="protein sequence ID" value="KAK3373970.1"/>
    <property type="molecule type" value="Genomic_DNA"/>
</dbReference>
<gene>
    <name evidence="5" type="ORF">B0T24DRAFT_529453</name>
</gene>
<sequence length="639" mass="70749">LLQEILHLQQKGNVNFLATSRPSIPSMNRFFHGKPEMEISAKEEDVRRVLGNEMAGMPTCISNSPDLQALVIDEIVKAAEGVFLLTRLHLSSLRNKLRRKHVIQALNNLPRGTTALDAAYSEVMERIYGYQPSNWDLAKRVLTWISHTRRPLTTGELRYALAVELGEPGIDEDNLPEVNDMVSFCEGLIIVDKESDIIGLVHYTTQEYLDRVSQTWIPDAHKDIALVCLGYLSFQEFSACSCLNDKEFEDRLERNALLDYCAKNWGDHVRDADDKGADEAALRFLEDEKKLASAVQVRMVSEYRFTGYCRKVPARIAAAHVTAQFGLSRIMTRLLADGSKADEDDNFSRTPLSYAAEYGHLNIVQLLAPRQDTNLDSVDQDGRTPLSWAAGCGHVDIVNLLLDHPRGVGPNCKDHRPQTPLSWAARKGCVGVVKCLIARGDVDKESRDRSGQTPLSWAAYNGHLEVVKMLAAAAAAPQVDVDSKDDFSQTPLSWAARNGHLGVVSFLVDMPGVDADSRDDGDCTALMWASAHGHVEVVKLLASRPDVDCDRKDRSGQSSLSWAARKGHLDIVKFLMARDDVHLQSTDRRGLTALRWAAWNGYEDVVTVLAAGRQHKVAKEEIKPTGGVGDGGPVKELEI</sequence>
<dbReference type="PROSITE" id="PS50088">
    <property type="entry name" value="ANK_REPEAT"/>
    <property type="match status" value="2"/>
</dbReference>
<dbReference type="InterPro" id="IPR036770">
    <property type="entry name" value="Ankyrin_rpt-contain_sf"/>
</dbReference>
<proteinExistence type="predicted"/>
<feature type="repeat" description="ANK" evidence="3">
    <location>
        <begin position="450"/>
        <end position="482"/>
    </location>
</feature>
<evidence type="ECO:0000313" key="5">
    <source>
        <dbReference type="EMBL" id="KAK3373970.1"/>
    </source>
</evidence>
<feature type="repeat" description="ANK" evidence="3">
    <location>
        <begin position="381"/>
        <end position="404"/>
    </location>
</feature>
<protein>
    <submittedName>
        <fullName evidence="5">Ankyrin repeat-containing domain protein</fullName>
    </submittedName>
</protein>
<dbReference type="InterPro" id="IPR002110">
    <property type="entry name" value="Ankyrin_rpt"/>
</dbReference>
<evidence type="ECO:0000256" key="2">
    <source>
        <dbReference type="ARBA" id="ARBA00023043"/>
    </source>
</evidence>